<dbReference type="AlphaFoldDB" id="B3PIP5"/>
<organism evidence="3 4">
    <name type="scientific">Cellvibrio japonicus (strain Ueda107)</name>
    <name type="common">Pseudomonas fluorescens subsp. cellulosa</name>
    <dbReference type="NCBI Taxonomy" id="498211"/>
    <lineage>
        <taxon>Bacteria</taxon>
        <taxon>Pseudomonadati</taxon>
        <taxon>Pseudomonadota</taxon>
        <taxon>Gammaproteobacteria</taxon>
        <taxon>Cellvibrionales</taxon>
        <taxon>Cellvibrionaceae</taxon>
        <taxon>Cellvibrio</taxon>
    </lineage>
</organism>
<dbReference type="GO" id="GO:0016491">
    <property type="term" value="F:oxidoreductase activity"/>
    <property type="evidence" value="ECO:0007669"/>
    <property type="project" value="UniProtKB-KW"/>
</dbReference>
<keyword evidence="1" id="KW-0560">Oxidoreductase</keyword>
<evidence type="ECO:0000313" key="3">
    <source>
        <dbReference type="EMBL" id="ACE84109.1"/>
    </source>
</evidence>
<dbReference type="RefSeq" id="WP_012489347.1">
    <property type="nucleotide sequence ID" value="NC_010995.1"/>
</dbReference>
<keyword evidence="4" id="KW-1185">Reference proteome</keyword>
<dbReference type="Proteomes" id="UP000001036">
    <property type="component" value="Chromosome"/>
</dbReference>
<feature type="domain" description="FAD-binding" evidence="2">
    <location>
        <begin position="6"/>
        <end position="170"/>
    </location>
</feature>
<dbReference type="PRINTS" id="PR00420">
    <property type="entry name" value="RNGMNOXGNASE"/>
</dbReference>
<dbReference type="EMBL" id="CP000934">
    <property type="protein sequence ID" value="ACE84109.1"/>
    <property type="molecule type" value="Genomic_DNA"/>
</dbReference>
<accession>B3PIP5</accession>
<reference evidence="3 4" key="1">
    <citation type="journal article" date="2008" name="J. Bacteriol.">
        <title>Insights into plant cell wall degradation from the genome sequence of the soil bacterium Cellvibrio japonicus.</title>
        <authorList>
            <person name="Deboy R.T."/>
            <person name="Mongodin E.F."/>
            <person name="Fouts D.E."/>
            <person name="Tailford L.E."/>
            <person name="Khouri H."/>
            <person name="Emerson J.B."/>
            <person name="Mohamoud Y."/>
            <person name="Watkins K."/>
            <person name="Henrissat B."/>
            <person name="Gilbert H.J."/>
            <person name="Nelson K.E."/>
        </authorList>
    </citation>
    <scope>NUCLEOTIDE SEQUENCE [LARGE SCALE GENOMIC DNA]</scope>
    <source>
        <strain evidence="3 4">Ueda107</strain>
    </source>
</reference>
<dbReference type="Pfam" id="PF01494">
    <property type="entry name" value="FAD_binding_3"/>
    <property type="match status" value="1"/>
</dbReference>
<dbReference type="Gene3D" id="3.50.50.60">
    <property type="entry name" value="FAD/NAD(P)-binding domain"/>
    <property type="match status" value="1"/>
</dbReference>
<dbReference type="OrthoDB" id="6310849at2"/>
<evidence type="ECO:0000256" key="1">
    <source>
        <dbReference type="ARBA" id="ARBA00023002"/>
    </source>
</evidence>
<protein>
    <recommendedName>
        <fullName evidence="2">FAD-binding domain-containing protein</fullName>
    </recommendedName>
</protein>
<dbReference type="KEGG" id="cja:CJA_3777"/>
<dbReference type="InterPro" id="IPR036188">
    <property type="entry name" value="FAD/NAD-bd_sf"/>
</dbReference>
<dbReference type="Gene3D" id="3.30.9.100">
    <property type="match status" value="1"/>
</dbReference>
<dbReference type="InterPro" id="IPR050816">
    <property type="entry name" value="Flavin-dep_Halogenase_NPB"/>
</dbReference>
<dbReference type="GO" id="GO:0071949">
    <property type="term" value="F:FAD binding"/>
    <property type="evidence" value="ECO:0007669"/>
    <property type="project" value="InterPro"/>
</dbReference>
<dbReference type="HOGENOM" id="CLU_024648_6_2_6"/>
<sequence>MQAREWDVIILGAGPAGLALATRLAPKRVLLLERQAQAADGLRIGESLPGAAGVLLQRLGIWEAFQSGNHLERGATIAIWDRDEPVWRDSLRDPAGPGWLLDRRGFEQLLLYAARRCGASIDYGCADFQVARQSAYWTLVPEGSQVRHLAPVIVDASGRAAYLARRLGLSHSKQDAQLCLHSFLPGHAADEDTTMRILADQDGWWYCVRLANGYRVLAYHLDAKHRGRQALQQPDTFLARARRHPLLAEVLTQRKAADVHVRPAGTAVLDLANLDAAGPGFLAIGDAAITFDPISSQGLFHALASAESAAAAIHAGCWYRADALAAFQQELLAVASHYLAKRRLTYRGPERFAQAPFWAARRG</sequence>
<evidence type="ECO:0000259" key="2">
    <source>
        <dbReference type="Pfam" id="PF01494"/>
    </source>
</evidence>
<dbReference type="PANTHER" id="PTHR43747:SF5">
    <property type="entry name" value="FAD-BINDING DOMAIN-CONTAINING PROTEIN"/>
    <property type="match status" value="1"/>
</dbReference>
<evidence type="ECO:0000313" key="4">
    <source>
        <dbReference type="Proteomes" id="UP000001036"/>
    </source>
</evidence>
<dbReference type="PANTHER" id="PTHR43747">
    <property type="entry name" value="FAD-BINDING PROTEIN"/>
    <property type="match status" value="1"/>
</dbReference>
<gene>
    <name evidence="3" type="ordered locus">CJA_3777</name>
</gene>
<dbReference type="InterPro" id="IPR002938">
    <property type="entry name" value="FAD-bd"/>
</dbReference>
<name>B3PIP5_CELJU</name>
<dbReference type="SUPFAM" id="SSF51905">
    <property type="entry name" value="FAD/NAD(P)-binding domain"/>
    <property type="match status" value="1"/>
</dbReference>
<dbReference type="STRING" id="498211.CJA_3777"/>
<dbReference type="eggNOG" id="COG0644">
    <property type="taxonomic scope" value="Bacteria"/>
</dbReference>
<proteinExistence type="predicted"/>